<keyword evidence="1" id="KW-0732">Signal</keyword>
<dbReference type="EMBL" id="SIJB01000030">
    <property type="protein sequence ID" value="NBI30200.1"/>
    <property type="molecule type" value="Genomic_DNA"/>
</dbReference>
<gene>
    <name evidence="2" type="ORF">ERL59_14715</name>
</gene>
<evidence type="ECO:0000313" key="2">
    <source>
        <dbReference type="EMBL" id="NBI30200.1"/>
    </source>
</evidence>
<dbReference type="RefSeq" id="WP_160647011.1">
    <property type="nucleotide sequence ID" value="NZ_SIJB01000030.1"/>
</dbReference>
<comment type="caution">
    <text evidence="2">The sequence shown here is derived from an EMBL/GenBank/DDBJ whole genome shotgun (WGS) entry which is preliminary data.</text>
</comment>
<proteinExistence type="predicted"/>
<accession>A0A6N9Q605</accession>
<dbReference type="AlphaFoldDB" id="A0A6N9Q605"/>
<feature type="signal peptide" evidence="1">
    <location>
        <begin position="1"/>
        <end position="25"/>
    </location>
</feature>
<reference evidence="2 3" key="1">
    <citation type="submission" date="2019-01" db="EMBL/GenBank/DDBJ databases">
        <title>Chengkuizengella sp. nov., isolated from deep-sea sediment of East Pacific Ocean.</title>
        <authorList>
            <person name="Yang J."/>
            <person name="Lai Q."/>
            <person name="Shao Z."/>
        </authorList>
    </citation>
    <scope>NUCLEOTIDE SEQUENCE [LARGE SCALE GENOMIC DNA]</scope>
    <source>
        <strain evidence="2 3">YPA3-1-1</strain>
    </source>
</reference>
<evidence type="ECO:0000313" key="3">
    <source>
        <dbReference type="Proteomes" id="UP000448943"/>
    </source>
</evidence>
<keyword evidence="3" id="KW-1185">Reference proteome</keyword>
<protein>
    <submittedName>
        <fullName evidence="2">Uncharacterized protein</fullName>
    </submittedName>
</protein>
<sequence>MKKTFFSTFLIISLLLSVPISTGIASENIEVDRVYSKHGFSYPTSCWAAPLSWYYEEVHDGKTYAGNLPLTHCYPNSISGAYLIFEGYLYLK</sequence>
<organism evidence="2 3">
    <name type="scientific">Chengkuizengella marina</name>
    <dbReference type="NCBI Taxonomy" id="2507566"/>
    <lineage>
        <taxon>Bacteria</taxon>
        <taxon>Bacillati</taxon>
        <taxon>Bacillota</taxon>
        <taxon>Bacilli</taxon>
        <taxon>Bacillales</taxon>
        <taxon>Paenibacillaceae</taxon>
        <taxon>Chengkuizengella</taxon>
    </lineage>
</organism>
<dbReference type="Proteomes" id="UP000448943">
    <property type="component" value="Unassembled WGS sequence"/>
</dbReference>
<feature type="chain" id="PRO_5026716573" evidence="1">
    <location>
        <begin position="26"/>
        <end position="92"/>
    </location>
</feature>
<name>A0A6N9Q605_9BACL</name>
<evidence type="ECO:0000256" key="1">
    <source>
        <dbReference type="SAM" id="SignalP"/>
    </source>
</evidence>